<feature type="transmembrane region" description="Helical" evidence="6">
    <location>
        <begin position="107"/>
        <end position="129"/>
    </location>
</feature>
<protein>
    <recommendedName>
        <fullName evidence="7">P-type ATPase A domain-containing protein</fullName>
    </recommendedName>
</protein>
<dbReference type="AlphaFoldDB" id="A0A915JFY3"/>
<evidence type="ECO:0000256" key="6">
    <source>
        <dbReference type="SAM" id="Phobius"/>
    </source>
</evidence>
<feature type="domain" description="P-type ATPase A" evidence="7">
    <location>
        <begin position="18"/>
        <end position="90"/>
    </location>
</feature>
<evidence type="ECO:0000313" key="9">
    <source>
        <dbReference type="WBParaSite" id="nRc.2.0.1.t24441-RA"/>
    </source>
</evidence>
<dbReference type="InterPro" id="IPR008250">
    <property type="entry name" value="ATPase_P-typ_transduc_dom_A_sf"/>
</dbReference>
<evidence type="ECO:0000259" key="7">
    <source>
        <dbReference type="Pfam" id="PF00122"/>
    </source>
</evidence>
<keyword evidence="5 6" id="KW-0472">Membrane</keyword>
<keyword evidence="3" id="KW-0479">Metal-binding</keyword>
<sequence>MDLFEIKVFNDRDSITRIHVVPGAKIPVDGKVIDGLSSVDESFITGESLPVAKKVGHAVIGGSVNQNGALLIEATLVGQDSTLAQIVRLVDEAQSSKAPIQNLADKIAGFFVPGVIVVSVVTWIAWVIIGHRNIDYIPMSFHRHSDQN</sequence>
<keyword evidence="4 6" id="KW-1133">Transmembrane helix</keyword>
<dbReference type="WBParaSite" id="nRc.2.0.1.t24441-RA">
    <property type="protein sequence ID" value="nRc.2.0.1.t24441-RA"/>
    <property type="gene ID" value="nRc.2.0.1.g24441"/>
</dbReference>
<dbReference type="GO" id="GO:0016020">
    <property type="term" value="C:membrane"/>
    <property type="evidence" value="ECO:0007669"/>
    <property type="project" value="UniProtKB-SubCell"/>
</dbReference>
<dbReference type="InterPro" id="IPR059000">
    <property type="entry name" value="ATPase_P-type_domA"/>
</dbReference>
<dbReference type="Pfam" id="PF00122">
    <property type="entry name" value="E1-E2_ATPase"/>
    <property type="match status" value="1"/>
</dbReference>
<dbReference type="PANTHER" id="PTHR46594:SF4">
    <property type="entry name" value="P-TYPE CATION-TRANSPORTING ATPASE"/>
    <property type="match status" value="1"/>
</dbReference>
<name>A0A915JFY3_ROMCU</name>
<evidence type="ECO:0000313" key="8">
    <source>
        <dbReference type="Proteomes" id="UP000887565"/>
    </source>
</evidence>
<dbReference type="Proteomes" id="UP000887565">
    <property type="component" value="Unplaced"/>
</dbReference>
<keyword evidence="2 6" id="KW-0812">Transmembrane</keyword>
<keyword evidence="8" id="KW-1185">Reference proteome</keyword>
<evidence type="ECO:0000256" key="5">
    <source>
        <dbReference type="ARBA" id="ARBA00023136"/>
    </source>
</evidence>
<proteinExistence type="predicted"/>
<dbReference type="SUPFAM" id="SSF81653">
    <property type="entry name" value="Calcium ATPase, transduction domain A"/>
    <property type="match status" value="1"/>
</dbReference>
<comment type="subcellular location">
    <subcellularLocation>
        <location evidence="1">Membrane</location>
    </subcellularLocation>
</comment>
<evidence type="ECO:0000256" key="2">
    <source>
        <dbReference type="ARBA" id="ARBA00022692"/>
    </source>
</evidence>
<accession>A0A915JFY3</accession>
<dbReference type="PANTHER" id="PTHR46594">
    <property type="entry name" value="P-TYPE CATION-TRANSPORTING ATPASE"/>
    <property type="match status" value="1"/>
</dbReference>
<evidence type="ECO:0000256" key="3">
    <source>
        <dbReference type="ARBA" id="ARBA00022723"/>
    </source>
</evidence>
<dbReference type="Gene3D" id="2.70.150.10">
    <property type="entry name" value="Calcium-transporting ATPase, cytoplasmic transduction domain A"/>
    <property type="match status" value="1"/>
</dbReference>
<evidence type="ECO:0000256" key="1">
    <source>
        <dbReference type="ARBA" id="ARBA00004370"/>
    </source>
</evidence>
<evidence type="ECO:0000256" key="4">
    <source>
        <dbReference type="ARBA" id="ARBA00022989"/>
    </source>
</evidence>
<dbReference type="FunFam" id="2.70.150.10:FF:000002">
    <property type="entry name" value="Copper-transporting ATPase 1, putative"/>
    <property type="match status" value="1"/>
</dbReference>
<organism evidence="8 9">
    <name type="scientific">Romanomermis culicivorax</name>
    <name type="common">Nematode worm</name>
    <dbReference type="NCBI Taxonomy" id="13658"/>
    <lineage>
        <taxon>Eukaryota</taxon>
        <taxon>Metazoa</taxon>
        <taxon>Ecdysozoa</taxon>
        <taxon>Nematoda</taxon>
        <taxon>Enoplea</taxon>
        <taxon>Dorylaimia</taxon>
        <taxon>Mermithida</taxon>
        <taxon>Mermithoidea</taxon>
        <taxon>Mermithidae</taxon>
        <taxon>Romanomermis</taxon>
    </lineage>
</organism>
<reference evidence="9" key="1">
    <citation type="submission" date="2022-11" db="UniProtKB">
        <authorList>
            <consortium name="WormBaseParasite"/>
        </authorList>
    </citation>
    <scope>IDENTIFICATION</scope>
</reference>
<dbReference type="GO" id="GO:0046872">
    <property type="term" value="F:metal ion binding"/>
    <property type="evidence" value="ECO:0007669"/>
    <property type="project" value="UniProtKB-KW"/>
</dbReference>